<protein>
    <submittedName>
        <fullName evidence="1">Uncharacterized protein</fullName>
    </submittedName>
</protein>
<dbReference type="OrthoDB" id="680168at2759"/>
<evidence type="ECO:0000313" key="1">
    <source>
        <dbReference type="EMBL" id="RLN33584.1"/>
    </source>
</evidence>
<dbReference type="Proteomes" id="UP000275267">
    <property type="component" value="Unassembled WGS sequence"/>
</dbReference>
<accession>A0A3L6T5M2</accession>
<reference evidence="2" key="1">
    <citation type="journal article" date="2019" name="Nat. Commun.">
        <title>The genome of broomcorn millet.</title>
        <authorList>
            <person name="Zou C."/>
            <person name="Miki D."/>
            <person name="Li D."/>
            <person name="Tang Q."/>
            <person name="Xiao L."/>
            <person name="Rajput S."/>
            <person name="Deng P."/>
            <person name="Jia W."/>
            <person name="Huang R."/>
            <person name="Zhang M."/>
            <person name="Sun Y."/>
            <person name="Hu J."/>
            <person name="Fu X."/>
            <person name="Schnable P.S."/>
            <person name="Li F."/>
            <person name="Zhang H."/>
            <person name="Feng B."/>
            <person name="Zhu X."/>
            <person name="Liu R."/>
            <person name="Schnable J.C."/>
            <person name="Zhu J.-K."/>
            <person name="Zhang H."/>
        </authorList>
    </citation>
    <scope>NUCLEOTIDE SEQUENCE [LARGE SCALE GENOMIC DNA]</scope>
</reference>
<comment type="caution">
    <text evidence="1">The sequence shown here is derived from an EMBL/GenBank/DDBJ whole genome shotgun (WGS) entry which is preliminary data.</text>
</comment>
<dbReference type="EMBL" id="PQIB02000002">
    <property type="protein sequence ID" value="RLN33584.1"/>
    <property type="molecule type" value="Genomic_DNA"/>
</dbReference>
<organism evidence="1 2">
    <name type="scientific">Panicum miliaceum</name>
    <name type="common">Proso millet</name>
    <name type="synonym">Broomcorn millet</name>
    <dbReference type="NCBI Taxonomy" id="4540"/>
    <lineage>
        <taxon>Eukaryota</taxon>
        <taxon>Viridiplantae</taxon>
        <taxon>Streptophyta</taxon>
        <taxon>Embryophyta</taxon>
        <taxon>Tracheophyta</taxon>
        <taxon>Spermatophyta</taxon>
        <taxon>Magnoliopsida</taxon>
        <taxon>Liliopsida</taxon>
        <taxon>Poales</taxon>
        <taxon>Poaceae</taxon>
        <taxon>PACMAD clade</taxon>
        <taxon>Panicoideae</taxon>
        <taxon>Panicodae</taxon>
        <taxon>Paniceae</taxon>
        <taxon>Panicinae</taxon>
        <taxon>Panicum</taxon>
        <taxon>Panicum sect. Panicum</taxon>
    </lineage>
</organism>
<gene>
    <name evidence="1" type="ORF">C2845_PM03G05200</name>
</gene>
<proteinExistence type="predicted"/>
<name>A0A3L6T5M2_PANMI</name>
<keyword evidence="2" id="KW-1185">Reference proteome</keyword>
<evidence type="ECO:0000313" key="2">
    <source>
        <dbReference type="Proteomes" id="UP000275267"/>
    </source>
</evidence>
<dbReference type="AlphaFoldDB" id="A0A3L6T5M2"/>
<sequence length="82" mass="8827">MAMELNNAFSTSVEAFLLSKHKMYSITVASQGNVILPSSLVNPNSSPEILRSSLKTAFPRYTNGTRPISSVHDAVALACHCC</sequence>